<dbReference type="EMBL" id="AKFS01000006">
    <property type="protein sequence ID" value="EJF51726.1"/>
    <property type="molecule type" value="Genomic_DNA"/>
</dbReference>
<proteinExistence type="predicted"/>
<sequence>MTTAVDVFTARLAWMMTQADGGYSQPNRLDVRRTRGVWDPGFQFEGDCSSCVLEAAHQAGLPTGSASYTGDMRAGLEAVGWAVIPYAATGGDLDNLADGDVLLSEAASGGVGHTGGLIPGGLVAEAWIDGHGDIMGSAGGDGPGDDTGGETRAVPFYSHPYTVRGLWTHVLRPPALDAADSPAEPTPTTKGIPNMFGITYTANAFGGITAYVLIHESAGADALDRVQAQVYNSVLPNGFTEVPEHHAEMLIRESWVRHNRIANAVAATTRVDINEATARVLAAVKEGAAK</sequence>
<name>J0XS76_9ACTO</name>
<dbReference type="AlphaFoldDB" id="J0XS76"/>
<gene>
    <name evidence="1" type="ORF">HMPREF1317_1700</name>
</gene>
<organism evidence="1 2">
    <name type="scientific">Schaalia georgiae F0490</name>
    <dbReference type="NCBI Taxonomy" id="1125717"/>
    <lineage>
        <taxon>Bacteria</taxon>
        <taxon>Bacillati</taxon>
        <taxon>Actinomycetota</taxon>
        <taxon>Actinomycetes</taxon>
        <taxon>Actinomycetales</taxon>
        <taxon>Actinomycetaceae</taxon>
        <taxon>Schaalia</taxon>
    </lineage>
</organism>
<dbReference type="PATRIC" id="fig|1125717.3.peg.41"/>
<reference evidence="1 2" key="1">
    <citation type="submission" date="2012-05" db="EMBL/GenBank/DDBJ databases">
        <authorList>
            <person name="Harkins D.M."/>
            <person name="Madupu R."/>
            <person name="Durkin A.S."/>
            <person name="Torralba M."/>
            <person name="Methe B."/>
            <person name="Sutton G.G."/>
            <person name="Nelson K.E."/>
        </authorList>
    </citation>
    <scope>NUCLEOTIDE SEQUENCE [LARGE SCALE GENOMIC DNA]</scope>
    <source>
        <strain evidence="1 2">F0490</strain>
    </source>
</reference>
<evidence type="ECO:0000313" key="1">
    <source>
        <dbReference type="EMBL" id="EJF51726.1"/>
    </source>
</evidence>
<dbReference type="RefSeq" id="WP_005867138.1">
    <property type="nucleotide sequence ID" value="NZ_AKFS01000006.1"/>
</dbReference>
<accession>J0XS76</accession>
<dbReference type="Proteomes" id="UP000004578">
    <property type="component" value="Unassembled WGS sequence"/>
</dbReference>
<protein>
    <submittedName>
        <fullName evidence="1">Uncharacterized protein</fullName>
    </submittedName>
</protein>
<keyword evidence="2" id="KW-1185">Reference proteome</keyword>
<comment type="caution">
    <text evidence="1">The sequence shown here is derived from an EMBL/GenBank/DDBJ whole genome shotgun (WGS) entry which is preliminary data.</text>
</comment>
<dbReference type="OrthoDB" id="3171425at2"/>
<evidence type="ECO:0000313" key="2">
    <source>
        <dbReference type="Proteomes" id="UP000004578"/>
    </source>
</evidence>